<evidence type="ECO:0000259" key="8">
    <source>
        <dbReference type="PROSITE" id="PS50801"/>
    </source>
</evidence>
<feature type="binding site" evidence="5">
    <location>
        <position position="1132"/>
    </location>
    <ligand>
        <name>Mg(2+)</name>
        <dbReference type="ChEBI" id="CHEBI:18420"/>
        <label>1</label>
    </ligand>
</feature>
<feature type="region of interest" description="Disordered" evidence="6">
    <location>
        <begin position="76"/>
        <end position="121"/>
    </location>
</feature>
<feature type="transmembrane region" description="Helical" evidence="7">
    <location>
        <begin position="380"/>
        <end position="401"/>
    </location>
</feature>
<gene>
    <name evidence="9" type="ORF">C8A01DRAFT_49556</name>
</gene>
<dbReference type="GO" id="GO:0016020">
    <property type="term" value="C:membrane"/>
    <property type="evidence" value="ECO:0007669"/>
    <property type="project" value="UniProtKB-SubCell"/>
</dbReference>
<keyword evidence="10" id="KW-1185">Reference proteome</keyword>
<feature type="compositionally biased region" description="Low complexity" evidence="6">
    <location>
        <begin position="85"/>
        <end position="110"/>
    </location>
</feature>
<evidence type="ECO:0000256" key="7">
    <source>
        <dbReference type="SAM" id="Phobius"/>
    </source>
</evidence>
<feature type="transmembrane region" description="Helical" evidence="7">
    <location>
        <begin position="477"/>
        <end position="497"/>
    </location>
</feature>
<feature type="transmembrane region" description="Helical" evidence="7">
    <location>
        <begin position="263"/>
        <end position="285"/>
    </location>
</feature>
<dbReference type="Proteomes" id="UP001303115">
    <property type="component" value="Unassembled WGS sequence"/>
</dbReference>
<dbReference type="InterPro" id="IPR036705">
    <property type="entry name" value="Ribosyl_crysJ1_sf"/>
</dbReference>
<keyword evidence="3 7" id="KW-1133">Transmembrane helix</keyword>
<dbReference type="Pfam" id="PF01740">
    <property type="entry name" value="STAS"/>
    <property type="match status" value="1"/>
</dbReference>
<feature type="transmembrane region" description="Helical" evidence="7">
    <location>
        <begin position="349"/>
        <end position="368"/>
    </location>
</feature>
<dbReference type="SUPFAM" id="SSF52091">
    <property type="entry name" value="SpoIIaa-like"/>
    <property type="match status" value="1"/>
</dbReference>
<feature type="region of interest" description="Disordered" evidence="6">
    <location>
        <begin position="800"/>
        <end position="823"/>
    </location>
</feature>
<evidence type="ECO:0000256" key="3">
    <source>
        <dbReference type="ARBA" id="ARBA00022989"/>
    </source>
</evidence>
<dbReference type="GO" id="GO:0055085">
    <property type="term" value="P:transmembrane transport"/>
    <property type="evidence" value="ECO:0007669"/>
    <property type="project" value="InterPro"/>
</dbReference>
<feature type="binding site" evidence="5">
    <location>
        <position position="880"/>
    </location>
    <ligand>
        <name>Mg(2+)</name>
        <dbReference type="ChEBI" id="CHEBI:18420"/>
        <label>1</label>
    </ligand>
</feature>
<evidence type="ECO:0000256" key="2">
    <source>
        <dbReference type="ARBA" id="ARBA00022692"/>
    </source>
</evidence>
<evidence type="ECO:0000313" key="9">
    <source>
        <dbReference type="EMBL" id="KAK4033931.1"/>
    </source>
</evidence>
<feature type="transmembrane region" description="Helical" evidence="7">
    <location>
        <begin position="212"/>
        <end position="232"/>
    </location>
</feature>
<dbReference type="InterPro" id="IPR002645">
    <property type="entry name" value="STAS_dom"/>
</dbReference>
<dbReference type="InterPro" id="IPR036513">
    <property type="entry name" value="STAS_dom_sf"/>
</dbReference>
<dbReference type="Gene3D" id="3.30.750.24">
    <property type="entry name" value="STAS domain"/>
    <property type="match status" value="1"/>
</dbReference>
<dbReference type="GO" id="GO:0046872">
    <property type="term" value="F:metal ion binding"/>
    <property type="evidence" value="ECO:0007669"/>
    <property type="project" value="UniProtKB-KW"/>
</dbReference>
<evidence type="ECO:0000256" key="1">
    <source>
        <dbReference type="ARBA" id="ARBA00004141"/>
    </source>
</evidence>
<evidence type="ECO:0000256" key="6">
    <source>
        <dbReference type="SAM" id="MobiDB-lite"/>
    </source>
</evidence>
<organism evidence="9 10">
    <name type="scientific">Parachaetomium inaequale</name>
    <dbReference type="NCBI Taxonomy" id="2588326"/>
    <lineage>
        <taxon>Eukaryota</taxon>
        <taxon>Fungi</taxon>
        <taxon>Dikarya</taxon>
        <taxon>Ascomycota</taxon>
        <taxon>Pezizomycotina</taxon>
        <taxon>Sordariomycetes</taxon>
        <taxon>Sordariomycetidae</taxon>
        <taxon>Sordariales</taxon>
        <taxon>Chaetomiaceae</taxon>
        <taxon>Parachaetomium</taxon>
    </lineage>
</organism>
<feature type="binding site" evidence="5">
    <location>
        <position position="881"/>
    </location>
    <ligand>
        <name>Mg(2+)</name>
        <dbReference type="ChEBI" id="CHEBI:18420"/>
        <label>1</label>
    </ligand>
</feature>
<name>A0AAN6P8X2_9PEZI</name>
<reference evidence="10" key="1">
    <citation type="journal article" date="2023" name="Mol. Phylogenet. Evol.">
        <title>Genome-scale phylogeny and comparative genomics of the fungal order Sordariales.</title>
        <authorList>
            <person name="Hensen N."/>
            <person name="Bonometti L."/>
            <person name="Westerberg I."/>
            <person name="Brannstrom I.O."/>
            <person name="Guillou S."/>
            <person name="Cros-Aarteil S."/>
            <person name="Calhoun S."/>
            <person name="Haridas S."/>
            <person name="Kuo A."/>
            <person name="Mondo S."/>
            <person name="Pangilinan J."/>
            <person name="Riley R."/>
            <person name="LaButti K."/>
            <person name="Andreopoulos B."/>
            <person name="Lipzen A."/>
            <person name="Chen C."/>
            <person name="Yan M."/>
            <person name="Daum C."/>
            <person name="Ng V."/>
            <person name="Clum A."/>
            <person name="Steindorff A."/>
            <person name="Ohm R.A."/>
            <person name="Martin F."/>
            <person name="Silar P."/>
            <person name="Natvig D.O."/>
            <person name="Lalanne C."/>
            <person name="Gautier V."/>
            <person name="Ament-Velasquez S.L."/>
            <person name="Kruys A."/>
            <person name="Hutchinson M.I."/>
            <person name="Powell A.J."/>
            <person name="Barry K."/>
            <person name="Miller A.N."/>
            <person name="Grigoriev I.V."/>
            <person name="Debuchy R."/>
            <person name="Gladieux P."/>
            <person name="Hiltunen Thoren M."/>
            <person name="Johannesson H."/>
        </authorList>
    </citation>
    <scope>NUCLEOTIDE SEQUENCE [LARGE SCALE GENOMIC DNA]</scope>
    <source>
        <strain evidence="10">CBS 284.82</strain>
    </source>
</reference>
<comment type="caution">
    <text evidence="9">The sequence shown here is derived from an EMBL/GenBank/DDBJ whole genome shotgun (WGS) entry which is preliminary data.</text>
</comment>
<comment type="cofactor">
    <cofactor evidence="5">
        <name>Mg(2+)</name>
        <dbReference type="ChEBI" id="CHEBI:18420"/>
    </cofactor>
    <text evidence="5">Binds 2 magnesium ions per subunit.</text>
</comment>
<feature type="binding site" evidence="5">
    <location>
        <position position="882"/>
    </location>
    <ligand>
        <name>Mg(2+)</name>
        <dbReference type="ChEBI" id="CHEBI:18420"/>
        <label>1</label>
    </ligand>
</feature>
<evidence type="ECO:0000256" key="4">
    <source>
        <dbReference type="ARBA" id="ARBA00023136"/>
    </source>
</evidence>
<dbReference type="InterPro" id="IPR001902">
    <property type="entry name" value="SLC26A/SulP_fam"/>
</dbReference>
<dbReference type="Pfam" id="PF00916">
    <property type="entry name" value="Sulfate_transp"/>
    <property type="match status" value="1"/>
</dbReference>
<sequence length="1179" mass="126955">MSSQPNPPRPAHDHAPAHPSGLRQIYTASSSSSVDDTSERHNATSHRQHAGPSRPRPTEATSLLGAALDLREVAHEGPCNHGTFSPRPTSPTSSIPIDSISPSESETETPVHGIDGTLSEDSRRRSWKRRWASKMRSKKMSTSSALAEQHGVKDSALMYLSYYLPVMVWAKEYSWSYFKGDFIGALTVAGMYVPMALSLADNLAHVPPLNGLYAFVFNPLIYALLGSCPAMIVGPEAAGSLLVGTVIKSILDRGQGADDDPTLQARLCGIVAGMSGAMVFIAGVGRLGFLDSVLSRPFLRGFISAIGVVVAVDQLIPEFGLSRLADQAHIGHASSVDKLAFIFRNLDKVHTLTLAVAATSFVVIMVCREVKRRLQPRYPGVAYIPDRFLVVVLSAFLAYWYEWDKAGVAVLGKVEAASGRLFTFRWPLQPANLAYMREAMSTSFLIALLGFFESSVAAKSLGGDAFAGIQLSPNRELVALGTANIVGACFASLPSFGGYGRSKVNKSTGGRTPVSSIILSGLTLLCILFLLPYLYYLPKPVLSSLISVVAWSLIEECPHDVSFFLKIRAWQELGLMAIIVVATIFFSLSFGMAIGVGLSLLQVIRHATRPRIQILGRIPGTNRFENAEVNLDRLEFIEGCLIVKIPEPLTFANTGELKTRLRRMELYGSSLAHPALPRLLREDCSRNIIFDIHGVTSLDGSGTQVLEEIVRDYRQRGVRIFFSRGPGHDSKIGQLLRRSGIIELAGGEHHFVDDVHEALKLTEAEERGELGGGPPRRARRCLKGSIAAKTLTQSPAWDWGAAVRGISPPGSSSTDNNLKDSPATTRNERILGALLGVHAGDSLGATVEFAAWEDIQNDHPRGVRDIVGGGPFDWLPGHATDDTDLTRAVLLAYHDLEKLKRSQSPKSPDVVKLAAQYMVDWYDGRWPDRDRGQRPVDVGGATATGISKFKRTNDPRTSGAGEGSAGNGSLMRCIPTALFQPDAAKAFTESLEISAVTHDDFNCTIACAAYNAMVRALVDGESPDKAWQAGKDAVAQAAALAAAEPTAARKTKMERAAGKVEAAIDAGKSLVQVQDLAENGPKRAANATKALPFKASGYVLESLTLAVAALLDPRPLEDVLVDVVRFGQDADTNGAIAGGLLGARDGVNAIPLRWRGTLQFADEFTEVTEYLLSPQEGGN</sequence>
<dbReference type="InterPro" id="IPR011547">
    <property type="entry name" value="SLC26A/SulP_dom"/>
</dbReference>
<dbReference type="Pfam" id="PF03747">
    <property type="entry name" value="ADP_ribosyl_GH"/>
    <property type="match status" value="1"/>
</dbReference>
<keyword evidence="5" id="KW-0460">Magnesium</keyword>
<accession>A0AAN6P8X2</accession>
<dbReference type="EMBL" id="MU854502">
    <property type="protein sequence ID" value="KAK4033931.1"/>
    <property type="molecule type" value="Genomic_DNA"/>
</dbReference>
<feature type="transmembrane region" description="Helical" evidence="7">
    <location>
        <begin position="517"/>
        <end position="537"/>
    </location>
</feature>
<dbReference type="PROSITE" id="PS50801">
    <property type="entry name" value="STAS"/>
    <property type="match status" value="1"/>
</dbReference>
<feature type="binding site" evidence="5">
    <location>
        <position position="1131"/>
    </location>
    <ligand>
        <name>Mg(2+)</name>
        <dbReference type="ChEBI" id="CHEBI:18420"/>
        <label>1</label>
    </ligand>
</feature>
<feature type="domain" description="STAS" evidence="8">
    <location>
        <begin position="630"/>
        <end position="762"/>
    </location>
</feature>
<dbReference type="CDD" id="cd07042">
    <property type="entry name" value="STAS_SulP_like_sulfate_transporter"/>
    <property type="match status" value="1"/>
</dbReference>
<evidence type="ECO:0000256" key="5">
    <source>
        <dbReference type="PIRSR" id="PIRSR605502-1"/>
    </source>
</evidence>
<dbReference type="AlphaFoldDB" id="A0AAN6P8X2"/>
<dbReference type="InterPro" id="IPR005502">
    <property type="entry name" value="Ribosyl_crysJ1"/>
</dbReference>
<feature type="transmembrane region" description="Helical" evidence="7">
    <location>
        <begin position="573"/>
        <end position="601"/>
    </location>
</feature>
<protein>
    <submittedName>
        <fullName evidence="9">ADP-ribosylglycohydrolase-domain-containing protein</fullName>
    </submittedName>
</protein>
<feature type="transmembrane region" description="Helical" evidence="7">
    <location>
        <begin position="434"/>
        <end position="456"/>
    </location>
</feature>
<feature type="region of interest" description="Disordered" evidence="6">
    <location>
        <begin position="1"/>
        <end position="59"/>
    </location>
</feature>
<evidence type="ECO:0000313" key="10">
    <source>
        <dbReference type="Proteomes" id="UP001303115"/>
    </source>
</evidence>
<comment type="subcellular location">
    <subcellularLocation>
        <location evidence="1">Membrane</location>
        <topology evidence="1">Multi-pass membrane protein</topology>
    </subcellularLocation>
</comment>
<dbReference type="SUPFAM" id="SSF101478">
    <property type="entry name" value="ADP-ribosylglycohydrolase"/>
    <property type="match status" value="1"/>
</dbReference>
<proteinExistence type="predicted"/>
<keyword evidence="5" id="KW-0479">Metal-binding</keyword>
<keyword evidence="4 7" id="KW-0472">Membrane</keyword>
<feature type="transmembrane region" description="Helical" evidence="7">
    <location>
        <begin position="182"/>
        <end position="200"/>
    </location>
</feature>
<feature type="transmembrane region" description="Helical" evidence="7">
    <location>
        <begin position="297"/>
        <end position="316"/>
    </location>
</feature>
<dbReference type="Gene3D" id="1.10.4080.10">
    <property type="entry name" value="ADP-ribosylation/Crystallin J1"/>
    <property type="match status" value="1"/>
</dbReference>
<keyword evidence="2 7" id="KW-0812">Transmembrane</keyword>
<dbReference type="PANTHER" id="PTHR11814">
    <property type="entry name" value="SULFATE TRANSPORTER"/>
    <property type="match status" value="1"/>
</dbReference>
<feature type="binding site" evidence="5">
    <location>
        <position position="1129"/>
    </location>
    <ligand>
        <name>Mg(2+)</name>
        <dbReference type="ChEBI" id="CHEBI:18420"/>
        <label>1</label>
    </ligand>
</feature>
<feature type="region of interest" description="Disordered" evidence="6">
    <location>
        <begin position="930"/>
        <end position="966"/>
    </location>
</feature>